<keyword evidence="2" id="KW-0442">Lipid degradation</keyword>
<name>A0A9Y1BJY3_9ARCH</name>
<evidence type="ECO:0000313" key="5">
    <source>
        <dbReference type="EMBL" id="UJG40389.1"/>
    </source>
</evidence>
<organism evidence="5">
    <name type="scientific">Candidatus Heimdallarchaeum aukensis</name>
    <dbReference type="NCBI Taxonomy" id="2876573"/>
    <lineage>
        <taxon>Archaea</taxon>
        <taxon>Promethearchaeati</taxon>
        <taxon>Candidatus Heimdallarchaeota</taxon>
        <taxon>Candidatus Heimdallarchaeia (ex Rinke et al. 2021) (nom. nud.)</taxon>
        <taxon>Candidatus Heimdallarchaeales</taxon>
        <taxon>Candidatus Heimdallarchaeaceae</taxon>
        <taxon>Candidatus Heimdallarchaeum</taxon>
    </lineage>
</organism>
<evidence type="ECO:0000256" key="2">
    <source>
        <dbReference type="ARBA" id="ARBA00022963"/>
    </source>
</evidence>
<gene>
    <name evidence="5" type="ORF">K9W45_11175</name>
</gene>
<dbReference type="Pfam" id="PF13091">
    <property type="entry name" value="PLDc_2"/>
    <property type="match status" value="1"/>
</dbReference>
<reference evidence="5" key="1">
    <citation type="journal article" date="2022" name="Nat. Microbiol.">
        <title>Unique mobile elements and scalable gene flow at the prokaryote-eukaryote boundary revealed by circularized Asgard archaea genomes.</title>
        <authorList>
            <person name="Wu F."/>
            <person name="Speth D.R."/>
            <person name="Philosof A."/>
            <person name="Cremiere A."/>
            <person name="Narayanan A."/>
            <person name="Barco R.A."/>
            <person name="Connon S.A."/>
            <person name="Amend J.P."/>
            <person name="Antoshechkin I.A."/>
            <person name="Orphan V.J."/>
        </authorList>
    </citation>
    <scope>NUCLEOTIDE SEQUENCE</scope>
    <source>
        <strain evidence="5">PM71</strain>
    </source>
</reference>
<dbReference type="Proteomes" id="UP001201020">
    <property type="component" value="Chromosome"/>
</dbReference>
<dbReference type="PANTHER" id="PTHR43856">
    <property type="entry name" value="CARDIOLIPIN HYDROLASE"/>
    <property type="match status" value="1"/>
</dbReference>
<dbReference type="PANTHER" id="PTHR43856:SF1">
    <property type="entry name" value="MITOCHONDRIAL CARDIOLIPIN HYDROLASE"/>
    <property type="match status" value="1"/>
</dbReference>
<dbReference type="InterPro" id="IPR025202">
    <property type="entry name" value="PLD-like_dom"/>
</dbReference>
<proteinExistence type="predicted"/>
<dbReference type="EMBL" id="CP084166">
    <property type="protein sequence ID" value="UJG40389.1"/>
    <property type="molecule type" value="Genomic_DNA"/>
</dbReference>
<dbReference type="SUPFAM" id="SSF56024">
    <property type="entry name" value="Phospholipase D/nuclease"/>
    <property type="match status" value="2"/>
</dbReference>
<evidence type="ECO:0000259" key="4">
    <source>
        <dbReference type="Pfam" id="PF13091"/>
    </source>
</evidence>
<dbReference type="Gene3D" id="3.30.870.10">
    <property type="entry name" value="Endonuclease Chain A"/>
    <property type="match status" value="2"/>
</dbReference>
<dbReference type="AlphaFoldDB" id="A0A9Y1BJY3"/>
<dbReference type="GO" id="GO:0016042">
    <property type="term" value="P:lipid catabolic process"/>
    <property type="evidence" value="ECO:0007669"/>
    <property type="project" value="UniProtKB-KW"/>
</dbReference>
<protein>
    <submittedName>
        <fullName evidence="5">Phospholipase D-like domain-containing protein</fullName>
    </submittedName>
</protein>
<feature type="domain" description="Phospholipase D-like" evidence="4">
    <location>
        <begin position="51"/>
        <end position="180"/>
    </location>
</feature>
<keyword evidence="3" id="KW-0443">Lipid metabolism</keyword>
<keyword evidence="1" id="KW-0378">Hydrolase</keyword>
<sequence>MIKQKEQTNTYLNDKEVPSHWRSLIKEQPVFKDTNKIIPIDKKNNRFRTLLLNSIKNAKQTIMMCSFILSDPDIIDSLLKASERGVRCYLLFSTEAQLSKEYKKEQSEFDEKTLEEHKQMLDRLAGKILARTCDHLHAKFLLVDYGNPEQKGFISTANFTKEALTRNQELGVILSDSEINFLFNFFVLGFWVESKNELVRKNNWDAVKLINLKPLKGNNQIFYTTSSNQTLKNELEKIIENETKELVVSSYGFDDEHPIVELLINKAQNINLTIITRPREKNHKVIEKFTNAGAKVVAYDYLHAKFILSPSTNQGIIMTANLESKGLETGYEVGIKITRKYFDELLTISRVWIDSAPLIWYNKTSIKNLEPGTIKIPKGKDYDTIEIIDEFIDEQKIEPQDLHKMEKLLKEEPKLKKNLDNKLPKKIIVKRTIIPPVLPKDAVKVESKQLFTSKKSRRREADVKDKEIKFPFETYRLKNIYYVVVKSLKDLEKLKEFPKFRQTVRIVTKG</sequence>
<evidence type="ECO:0000256" key="1">
    <source>
        <dbReference type="ARBA" id="ARBA00022801"/>
    </source>
</evidence>
<evidence type="ECO:0000256" key="3">
    <source>
        <dbReference type="ARBA" id="ARBA00023098"/>
    </source>
</evidence>
<dbReference type="GO" id="GO:0016891">
    <property type="term" value="F:RNA endonuclease activity producing 5'-phosphomonoesters, hydrolytic mechanism"/>
    <property type="evidence" value="ECO:0007669"/>
    <property type="project" value="TreeGrafter"/>
</dbReference>
<accession>A0A9Y1BJY3</accession>
<dbReference type="InterPro" id="IPR051406">
    <property type="entry name" value="PLD_domain"/>
</dbReference>